<dbReference type="SUPFAM" id="SSF57850">
    <property type="entry name" value="RING/U-box"/>
    <property type="match status" value="3"/>
</dbReference>
<dbReference type="EMBL" id="KV417888">
    <property type="protein sequence ID" value="KZP04783.1"/>
    <property type="molecule type" value="Genomic_DNA"/>
</dbReference>
<evidence type="ECO:0000259" key="13">
    <source>
        <dbReference type="PROSITE" id="PS51873"/>
    </source>
</evidence>
<feature type="coiled-coil region" evidence="10">
    <location>
        <begin position="294"/>
        <end position="332"/>
    </location>
</feature>
<dbReference type="SMART" id="SM00647">
    <property type="entry name" value="IBR"/>
    <property type="match status" value="2"/>
</dbReference>
<dbReference type="Pfam" id="PF01485">
    <property type="entry name" value="IBR"/>
    <property type="match status" value="1"/>
</dbReference>
<proteinExistence type="predicted"/>
<dbReference type="Gene3D" id="3.30.40.10">
    <property type="entry name" value="Zinc/RING finger domain, C3HC4 (zinc finger)"/>
    <property type="match status" value="1"/>
</dbReference>
<accession>A0A167V9S0</accession>
<evidence type="ECO:0000256" key="4">
    <source>
        <dbReference type="ARBA" id="ARBA00022723"/>
    </source>
</evidence>
<dbReference type="PROSITE" id="PS51873">
    <property type="entry name" value="TRIAD"/>
    <property type="match status" value="1"/>
</dbReference>
<keyword evidence="15" id="KW-1185">Reference proteome</keyword>
<organism evidence="14 15">
    <name type="scientific">Athelia psychrophila</name>
    <dbReference type="NCBI Taxonomy" id="1759441"/>
    <lineage>
        <taxon>Eukaryota</taxon>
        <taxon>Fungi</taxon>
        <taxon>Dikarya</taxon>
        <taxon>Basidiomycota</taxon>
        <taxon>Agaricomycotina</taxon>
        <taxon>Agaricomycetes</taxon>
        <taxon>Agaricomycetidae</taxon>
        <taxon>Atheliales</taxon>
        <taxon>Atheliaceae</taxon>
        <taxon>Athelia</taxon>
    </lineage>
</organism>
<keyword evidence="11" id="KW-0472">Membrane</keyword>
<dbReference type="Gene3D" id="1.20.120.1750">
    <property type="match status" value="1"/>
</dbReference>
<evidence type="ECO:0000256" key="10">
    <source>
        <dbReference type="SAM" id="Coils"/>
    </source>
</evidence>
<keyword evidence="7" id="KW-0833">Ubl conjugation pathway</keyword>
<feature type="domain" description="RING-type" evidence="12">
    <location>
        <begin position="72"/>
        <end position="114"/>
    </location>
</feature>
<dbReference type="EC" id="2.3.2.31" evidence="2"/>
<evidence type="ECO:0000256" key="3">
    <source>
        <dbReference type="ARBA" id="ARBA00022679"/>
    </source>
</evidence>
<reference evidence="14 15" key="1">
    <citation type="journal article" date="2016" name="Mol. Biol. Evol.">
        <title>Comparative Genomics of Early-Diverging Mushroom-Forming Fungi Provides Insights into the Origins of Lignocellulose Decay Capabilities.</title>
        <authorList>
            <person name="Nagy L.G."/>
            <person name="Riley R."/>
            <person name="Tritt A."/>
            <person name="Adam C."/>
            <person name="Daum C."/>
            <person name="Floudas D."/>
            <person name="Sun H."/>
            <person name="Yadav J.S."/>
            <person name="Pangilinan J."/>
            <person name="Larsson K.H."/>
            <person name="Matsuura K."/>
            <person name="Barry K."/>
            <person name="Labutti K."/>
            <person name="Kuo R."/>
            <person name="Ohm R.A."/>
            <person name="Bhattacharya S.S."/>
            <person name="Shirouzu T."/>
            <person name="Yoshinaga Y."/>
            <person name="Martin F.M."/>
            <person name="Grigoriev I.V."/>
            <person name="Hibbett D.S."/>
        </authorList>
    </citation>
    <scope>NUCLEOTIDE SEQUENCE [LARGE SCALE GENOMIC DNA]</scope>
    <source>
        <strain evidence="14 15">CBS 109695</strain>
    </source>
</reference>
<evidence type="ECO:0000256" key="1">
    <source>
        <dbReference type="ARBA" id="ARBA00001798"/>
    </source>
</evidence>
<evidence type="ECO:0000313" key="14">
    <source>
        <dbReference type="EMBL" id="KZP04783.1"/>
    </source>
</evidence>
<keyword evidence="11" id="KW-0812">Transmembrane</keyword>
<comment type="catalytic activity">
    <reaction evidence="1">
        <text>[E2 ubiquitin-conjugating enzyme]-S-ubiquitinyl-L-cysteine + [acceptor protein]-L-lysine = [E2 ubiquitin-conjugating enzyme]-L-cysteine + [acceptor protein]-N(6)-ubiquitinyl-L-lysine.</text>
        <dbReference type="EC" id="2.3.2.31"/>
    </reaction>
</comment>
<dbReference type="InterPro" id="IPR044066">
    <property type="entry name" value="TRIAD_supradom"/>
</dbReference>
<dbReference type="InterPro" id="IPR001841">
    <property type="entry name" value="Znf_RING"/>
</dbReference>
<dbReference type="GO" id="GO:0016567">
    <property type="term" value="P:protein ubiquitination"/>
    <property type="evidence" value="ECO:0007669"/>
    <property type="project" value="InterPro"/>
</dbReference>
<evidence type="ECO:0000256" key="9">
    <source>
        <dbReference type="PROSITE-ProRule" id="PRU00175"/>
    </source>
</evidence>
<evidence type="ECO:0000313" key="15">
    <source>
        <dbReference type="Proteomes" id="UP000076532"/>
    </source>
</evidence>
<dbReference type="Proteomes" id="UP000076532">
    <property type="component" value="Unassembled WGS sequence"/>
</dbReference>
<feature type="domain" description="RING-type" evidence="13">
    <location>
        <begin position="68"/>
        <end position="281"/>
    </location>
</feature>
<evidence type="ECO:0000259" key="12">
    <source>
        <dbReference type="PROSITE" id="PS50089"/>
    </source>
</evidence>
<dbReference type="GO" id="GO:0008270">
    <property type="term" value="F:zinc ion binding"/>
    <property type="evidence" value="ECO:0007669"/>
    <property type="project" value="UniProtKB-KW"/>
</dbReference>
<dbReference type="InterPro" id="IPR031127">
    <property type="entry name" value="E3_UB_ligase_RBR"/>
</dbReference>
<dbReference type="InterPro" id="IPR002867">
    <property type="entry name" value="IBR_dom"/>
</dbReference>
<keyword evidence="10" id="KW-0175">Coiled coil</keyword>
<dbReference type="PROSITE" id="PS50089">
    <property type="entry name" value="ZF_RING_2"/>
    <property type="match status" value="1"/>
</dbReference>
<evidence type="ECO:0000256" key="11">
    <source>
        <dbReference type="SAM" id="Phobius"/>
    </source>
</evidence>
<keyword evidence="4" id="KW-0479">Metal-binding</keyword>
<dbReference type="PROSITE" id="PS00518">
    <property type="entry name" value="ZF_RING_1"/>
    <property type="match status" value="1"/>
</dbReference>
<keyword evidence="11" id="KW-1133">Transmembrane helix</keyword>
<dbReference type="CDD" id="cd20335">
    <property type="entry name" value="BRcat_RBR"/>
    <property type="match status" value="1"/>
</dbReference>
<evidence type="ECO:0000256" key="6">
    <source>
        <dbReference type="ARBA" id="ARBA00022771"/>
    </source>
</evidence>
<keyword evidence="5" id="KW-0677">Repeat</keyword>
<dbReference type="PANTHER" id="PTHR11685">
    <property type="entry name" value="RBR FAMILY RING FINGER AND IBR DOMAIN-CONTAINING"/>
    <property type="match status" value="1"/>
</dbReference>
<dbReference type="InterPro" id="IPR013083">
    <property type="entry name" value="Znf_RING/FYVE/PHD"/>
</dbReference>
<gene>
    <name evidence="14" type="ORF">FIBSPDRAFT_878137</name>
</gene>
<evidence type="ECO:0000256" key="8">
    <source>
        <dbReference type="ARBA" id="ARBA00022833"/>
    </source>
</evidence>
<sequence>MVAIGLEEIDFRQERLSFEIMGHSGGDGMTAAALDANTRTLTRPAPLNRLIEASFDASNVVPGAGVTGEAICPICYDAVTLPIKFGCGHAYCGACIHHFLTSTSTFPLVCMGDEDTCHVPIPIPVIQRFLPIQQFTNLLETAFITLIDHHPQDFKHCPTPDCRQVYRCTTSDAASIIHCPSCLSSVCSACHEESHEGMTCEERKLNDDRNEQERLNDEFATQSGFKKCPQCAVWIEKTEGCNHMACKCGAHICWVCMGIFDAASVYQHMHTAHGGFHDVDGNGAELLFQRENFAEQQEALRQVALRRAQLAQQQLRREAEDEQDRLIRAQQILHARAREQARVRDEAHRQDLEDQARIAEFNRRAEDVRRAEQARIHRRAAEQAAGWGFAVVMGVVGVLLVI</sequence>
<dbReference type="OrthoDB" id="1431934at2759"/>
<protein>
    <recommendedName>
        <fullName evidence="2">RBR-type E3 ubiquitin transferase</fullName>
        <ecNumber evidence="2">2.3.2.31</ecNumber>
    </recommendedName>
</protein>
<dbReference type="STRING" id="436010.A0A167V9S0"/>
<feature type="transmembrane region" description="Helical" evidence="11">
    <location>
        <begin position="384"/>
        <end position="401"/>
    </location>
</feature>
<evidence type="ECO:0000256" key="7">
    <source>
        <dbReference type="ARBA" id="ARBA00022786"/>
    </source>
</evidence>
<dbReference type="AlphaFoldDB" id="A0A167V9S0"/>
<dbReference type="GO" id="GO:0061630">
    <property type="term" value="F:ubiquitin protein ligase activity"/>
    <property type="evidence" value="ECO:0007669"/>
    <property type="project" value="UniProtKB-EC"/>
</dbReference>
<keyword evidence="3" id="KW-0808">Transferase</keyword>
<evidence type="ECO:0000256" key="5">
    <source>
        <dbReference type="ARBA" id="ARBA00022737"/>
    </source>
</evidence>
<keyword evidence="8" id="KW-0862">Zinc</keyword>
<evidence type="ECO:0000256" key="2">
    <source>
        <dbReference type="ARBA" id="ARBA00012251"/>
    </source>
</evidence>
<name>A0A167V9S0_9AGAM</name>
<dbReference type="InterPro" id="IPR017907">
    <property type="entry name" value="Znf_RING_CS"/>
</dbReference>
<dbReference type="Pfam" id="PF26200">
    <property type="entry name" value="Rcat_RNF216"/>
    <property type="match status" value="1"/>
</dbReference>
<keyword evidence="6 9" id="KW-0863">Zinc-finger</keyword>